<comment type="caution">
    <text evidence="1">The sequence shown here is derived from an EMBL/GenBank/DDBJ whole genome shotgun (WGS) entry which is preliminary data.</text>
</comment>
<dbReference type="EMBL" id="AAXF02000033">
    <property type="protein sequence ID" value="EDO13813.1"/>
    <property type="molecule type" value="Genomic_DNA"/>
</dbReference>
<reference evidence="2" key="2">
    <citation type="submission" date="2007-04" db="EMBL/GenBank/DDBJ databases">
        <title>Draft genome sequence of Bacteroides ovatus (ATCC 8483).</title>
        <authorList>
            <person name="Sudarsanam P."/>
            <person name="Ley R."/>
            <person name="Guruge J."/>
            <person name="Turnbaugh P.J."/>
            <person name="Mahowald M."/>
            <person name="Liep D."/>
            <person name="Gordon J."/>
        </authorList>
    </citation>
    <scope>NUCLEOTIDE SEQUENCE [LARGE SCALE GENOMIC DNA]</scope>
    <source>
        <strain evidence="2">ATCC 8483 / DSM 1896 / JCM 5824 / BCRC 10623 / CCUG 4943 / NCTC 11153</strain>
    </source>
</reference>
<dbReference type="Proteomes" id="UP000005475">
    <property type="component" value="Unassembled WGS sequence"/>
</dbReference>
<accession>A0AAN3ACA2</accession>
<evidence type="ECO:0000313" key="2">
    <source>
        <dbReference type="Proteomes" id="UP000005475"/>
    </source>
</evidence>
<sequence>MSRIYVIYQHFTQGKQSAENVNLSRSSVIRLLIYFPEW</sequence>
<protein>
    <submittedName>
        <fullName evidence="1">Uncharacterized protein</fullName>
    </submittedName>
</protein>
<proteinExistence type="predicted"/>
<name>A0AAN3ACA2_BACO1</name>
<gene>
    <name evidence="1" type="ORF">BACOVA_00438</name>
</gene>
<reference evidence="1 2" key="1">
    <citation type="submission" date="2007-03" db="EMBL/GenBank/DDBJ databases">
        <authorList>
            <person name="Fulton L."/>
            <person name="Clifton S."/>
            <person name="Fulton B."/>
            <person name="Xu J."/>
            <person name="Minx P."/>
            <person name="Pepin K.H."/>
            <person name="Johnson M."/>
            <person name="Thiruvilangam P."/>
            <person name="Bhonagiri V."/>
            <person name="Nash W.E."/>
            <person name="Mardis E.R."/>
            <person name="Wilson R.K."/>
        </authorList>
    </citation>
    <scope>NUCLEOTIDE SEQUENCE [LARGE SCALE GENOMIC DNA]</scope>
    <source>
        <strain evidence="2">ATCC 8483 / DSM 1896 / JCM 5824 / BCRC 10623 / CCUG 4943 / NCTC 11153</strain>
    </source>
</reference>
<evidence type="ECO:0000313" key="1">
    <source>
        <dbReference type="EMBL" id="EDO13813.1"/>
    </source>
</evidence>
<organism evidence="1 2">
    <name type="scientific">Bacteroides ovatus (strain ATCC 8483 / DSM 1896 / JCM 5824 / BCRC 10623 / CCUG 4943 / NCTC 11153)</name>
    <dbReference type="NCBI Taxonomy" id="411476"/>
    <lineage>
        <taxon>Bacteria</taxon>
        <taxon>Pseudomonadati</taxon>
        <taxon>Bacteroidota</taxon>
        <taxon>Bacteroidia</taxon>
        <taxon>Bacteroidales</taxon>
        <taxon>Bacteroidaceae</taxon>
        <taxon>Bacteroides</taxon>
    </lineage>
</organism>
<dbReference type="AlphaFoldDB" id="A0AAN3ACA2"/>